<protein>
    <submittedName>
        <fullName evidence="2">Uncharacterized protein</fullName>
    </submittedName>
</protein>
<dbReference type="EMBL" id="OZ037952">
    <property type="protein sequence ID" value="CAL1716120.1"/>
    <property type="molecule type" value="Genomic_DNA"/>
</dbReference>
<feature type="region of interest" description="Disordered" evidence="1">
    <location>
        <begin position="406"/>
        <end position="429"/>
    </location>
</feature>
<feature type="compositionally biased region" description="Pro residues" evidence="1">
    <location>
        <begin position="88"/>
        <end position="104"/>
    </location>
</feature>
<accession>A0ABP1E7U9</accession>
<feature type="region of interest" description="Disordered" evidence="1">
    <location>
        <begin position="142"/>
        <end position="171"/>
    </location>
</feature>
<feature type="compositionally biased region" description="Pro residues" evidence="1">
    <location>
        <begin position="147"/>
        <end position="160"/>
    </location>
</feature>
<evidence type="ECO:0000313" key="3">
    <source>
        <dbReference type="Proteomes" id="UP001497453"/>
    </source>
</evidence>
<feature type="region of interest" description="Disordered" evidence="1">
    <location>
        <begin position="32"/>
        <end position="114"/>
    </location>
</feature>
<name>A0ABP1E7U9_9APHY</name>
<reference evidence="3" key="1">
    <citation type="submission" date="2024-04" db="EMBL/GenBank/DDBJ databases">
        <authorList>
            <person name="Shaw F."/>
            <person name="Minotto A."/>
        </authorList>
    </citation>
    <scope>NUCLEOTIDE SEQUENCE [LARGE SCALE GENOMIC DNA]</scope>
</reference>
<proteinExistence type="predicted"/>
<evidence type="ECO:0000313" key="2">
    <source>
        <dbReference type="EMBL" id="CAL1716120.1"/>
    </source>
</evidence>
<keyword evidence="3" id="KW-1185">Reference proteome</keyword>
<feature type="region of interest" description="Disordered" evidence="1">
    <location>
        <begin position="445"/>
        <end position="489"/>
    </location>
</feature>
<gene>
    <name evidence="2" type="ORF">GFSPODELE1_LOCUS10594</name>
</gene>
<feature type="compositionally biased region" description="Basic and acidic residues" evidence="1">
    <location>
        <begin position="417"/>
        <end position="429"/>
    </location>
</feature>
<organism evidence="2 3">
    <name type="scientific">Somion occarium</name>
    <dbReference type="NCBI Taxonomy" id="3059160"/>
    <lineage>
        <taxon>Eukaryota</taxon>
        <taxon>Fungi</taxon>
        <taxon>Dikarya</taxon>
        <taxon>Basidiomycota</taxon>
        <taxon>Agaricomycotina</taxon>
        <taxon>Agaricomycetes</taxon>
        <taxon>Polyporales</taxon>
        <taxon>Cerrenaceae</taxon>
        <taxon>Somion</taxon>
    </lineage>
</organism>
<sequence length="539" mass="58845">MAQVARPQPPQVREIIDVDLLDDDELAAATNFRRQRRRLSPDIQSHSNAGPSRAQEPIIILDSDDEVDVVSPPFVSPSRRRRGQGLRSPPPAPRPVSPIPPVPPLRARRPFPRTRNHMNRFQQAPPVIIPNEDPFAFEANLELPRRNPSPPPPPIPPPRAAAPSHHQPSMGLGGAFLALARQDAAEDQRRQQQQPANRSRVWGNITGLLANALGLGTNPRDLLNIEPLYPRLIPGEVNWPEWPFGNIDPNPLDFYHLDRPPKTTEAMWKASWTHPGKRRSGFSSDFASHDFASTSASGTSTPDAIIILDDDEEGLVGGMSFGTAAPSQTTSALVCARCMQPLVLDSGGSSAITEEEKKLFRVWGLRCGHMLDGRCIHTLMRPSIASVVTGKRKAGEIHVAVGPTADVATPGKGKGRASRDVKGKGKAVPIDDDHFTHLVSDAMAEPDSSIRSRLRSRHNQPSATDSRPTRPLPSRGSATTKVKGKGRSRKPTLLGDYEWMCPVTGCGRIHRSVKMSDADETLLDGWSMDAERGAIALFV</sequence>
<dbReference type="Proteomes" id="UP001497453">
    <property type="component" value="Chromosome 9"/>
</dbReference>
<evidence type="ECO:0000256" key="1">
    <source>
        <dbReference type="SAM" id="MobiDB-lite"/>
    </source>
</evidence>